<protein>
    <submittedName>
        <fullName evidence="1">Nuclear transport factor 2 family protein</fullName>
    </submittedName>
</protein>
<reference evidence="1" key="1">
    <citation type="submission" date="2020-10" db="EMBL/GenBank/DDBJ databases">
        <authorList>
            <person name="Abbas A."/>
            <person name="Razzaq R."/>
            <person name="Waqas M."/>
            <person name="Abbas N."/>
            <person name="Nielsen T.K."/>
            <person name="Hansen L.H."/>
            <person name="Hussain S."/>
            <person name="Shahid M."/>
        </authorList>
    </citation>
    <scope>NUCLEOTIDE SEQUENCE</scope>
    <source>
        <strain evidence="1">S14</strain>
    </source>
</reference>
<name>A0ABU1DJP7_9HYPH</name>
<dbReference type="Gene3D" id="3.10.450.50">
    <property type="match status" value="1"/>
</dbReference>
<keyword evidence="2" id="KW-1185">Reference proteome</keyword>
<proteinExistence type="predicted"/>
<sequence length="120" mass="12954">MNEKKSAAREPEELPRLFLEFANAGDADGLASLYEENAVLAAGDVVATGRSAIREFYANLLQRRSEFPAPRLLAPLRAGELALTSAVSGELAVSAEIARQQPDGSWLWVVDQLKISVGSR</sequence>
<dbReference type="RefSeq" id="WP_309393836.1">
    <property type="nucleotide sequence ID" value="NZ_JADBEO010000044.1"/>
</dbReference>
<dbReference type="EMBL" id="JADBEO010000044">
    <property type="protein sequence ID" value="MDR4308248.1"/>
    <property type="molecule type" value="Genomic_DNA"/>
</dbReference>
<dbReference type="SUPFAM" id="SSF54427">
    <property type="entry name" value="NTF2-like"/>
    <property type="match status" value="1"/>
</dbReference>
<organism evidence="1 2">
    <name type="scientific">Chelatococcus sambhunathii</name>
    <dbReference type="NCBI Taxonomy" id="363953"/>
    <lineage>
        <taxon>Bacteria</taxon>
        <taxon>Pseudomonadati</taxon>
        <taxon>Pseudomonadota</taxon>
        <taxon>Alphaproteobacteria</taxon>
        <taxon>Hyphomicrobiales</taxon>
        <taxon>Chelatococcaceae</taxon>
        <taxon>Chelatococcus</taxon>
    </lineage>
</organism>
<dbReference type="Proteomes" id="UP001181622">
    <property type="component" value="Unassembled WGS sequence"/>
</dbReference>
<evidence type="ECO:0000313" key="2">
    <source>
        <dbReference type="Proteomes" id="UP001181622"/>
    </source>
</evidence>
<gene>
    <name evidence="1" type="ORF">IHQ68_16645</name>
</gene>
<comment type="caution">
    <text evidence="1">The sequence shown here is derived from an EMBL/GenBank/DDBJ whole genome shotgun (WGS) entry which is preliminary data.</text>
</comment>
<evidence type="ECO:0000313" key="1">
    <source>
        <dbReference type="EMBL" id="MDR4308248.1"/>
    </source>
</evidence>
<dbReference type="InterPro" id="IPR032710">
    <property type="entry name" value="NTF2-like_dom_sf"/>
</dbReference>
<accession>A0ABU1DJP7</accession>